<gene>
    <name evidence="2" type="ORF">ACFQGD_29165</name>
</gene>
<dbReference type="Pfam" id="PF13649">
    <property type="entry name" value="Methyltransf_25"/>
    <property type="match status" value="1"/>
</dbReference>
<evidence type="ECO:0000313" key="3">
    <source>
        <dbReference type="Proteomes" id="UP001596337"/>
    </source>
</evidence>
<name>A0ABW2C785_9PSEU</name>
<keyword evidence="3" id="KW-1185">Reference proteome</keyword>
<dbReference type="CDD" id="cd02440">
    <property type="entry name" value="AdoMet_MTases"/>
    <property type="match status" value="1"/>
</dbReference>
<keyword evidence="2" id="KW-0489">Methyltransferase</keyword>
<protein>
    <submittedName>
        <fullName evidence="2">Class I SAM-dependent methyltransferase</fullName>
        <ecNumber evidence="2">2.1.1.222</ecNumber>
        <ecNumber evidence="2">2.1.1.64</ecNumber>
    </submittedName>
</protein>
<dbReference type="EMBL" id="JBHSXX010000001">
    <property type="protein sequence ID" value="MFC6871201.1"/>
    <property type="molecule type" value="Genomic_DNA"/>
</dbReference>
<dbReference type="RefSeq" id="WP_345400068.1">
    <property type="nucleotide sequence ID" value="NZ_BAABLA010000097.1"/>
</dbReference>
<comment type="caution">
    <text evidence="2">The sequence shown here is derived from an EMBL/GenBank/DDBJ whole genome shotgun (WGS) entry which is preliminary data.</text>
</comment>
<feature type="domain" description="Methyltransferase" evidence="1">
    <location>
        <begin position="48"/>
        <end position="141"/>
    </location>
</feature>
<dbReference type="InterPro" id="IPR041698">
    <property type="entry name" value="Methyltransf_25"/>
</dbReference>
<evidence type="ECO:0000259" key="1">
    <source>
        <dbReference type="Pfam" id="PF13649"/>
    </source>
</evidence>
<dbReference type="Proteomes" id="UP001596337">
    <property type="component" value="Unassembled WGS sequence"/>
</dbReference>
<sequence length="205" mass="22835">MSVFYQLAYRIGFHPWEDLAEHPPFATKLAELLDREESGHEPPYGKALDVGTGSGVWGAWLARRGWDVTAIDVVEPALRRARERVEQTGVAMRIMKADVTALSEREVGDGFRLILDTGTFHGLDRVERAAMGRAVSAVASPDATVLLDVFAPGRRGPLPRGATRAEVEAAFPGWKVTDVEVADTEPDALARKLRFDEHWYRLRRE</sequence>
<evidence type="ECO:0000313" key="2">
    <source>
        <dbReference type="EMBL" id="MFC6871201.1"/>
    </source>
</evidence>
<dbReference type="GO" id="GO:0102208">
    <property type="term" value="F:2-polyprenyl-6-hydroxyphenol methylase activity"/>
    <property type="evidence" value="ECO:0007669"/>
    <property type="project" value="UniProtKB-EC"/>
</dbReference>
<dbReference type="GO" id="GO:0032259">
    <property type="term" value="P:methylation"/>
    <property type="evidence" value="ECO:0007669"/>
    <property type="project" value="UniProtKB-KW"/>
</dbReference>
<dbReference type="SUPFAM" id="SSF53335">
    <property type="entry name" value="S-adenosyl-L-methionine-dependent methyltransferases"/>
    <property type="match status" value="1"/>
</dbReference>
<dbReference type="Gene3D" id="3.40.50.150">
    <property type="entry name" value="Vaccinia Virus protein VP39"/>
    <property type="match status" value="1"/>
</dbReference>
<keyword evidence="2" id="KW-0808">Transferase</keyword>
<dbReference type="InterPro" id="IPR029063">
    <property type="entry name" value="SAM-dependent_MTases_sf"/>
</dbReference>
<reference evidence="3" key="1">
    <citation type="journal article" date="2019" name="Int. J. Syst. Evol. Microbiol.">
        <title>The Global Catalogue of Microorganisms (GCM) 10K type strain sequencing project: providing services to taxonomists for standard genome sequencing and annotation.</title>
        <authorList>
            <consortium name="The Broad Institute Genomics Platform"/>
            <consortium name="The Broad Institute Genome Sequencing Center for Infectious Disease"/>
            <person name="Wu L."/>
            <person name="Ma J."/>
        </authorList>
    </citation>
    <scope>NUCLEOTIDE SEQUENCE [LARGE SCALE GENOMIC DNA]</scope>
    <source>
        <strain evidence="3">KCTC 32255</strain>
    </source>
</reference>
<dbReference type="GO" id="GO:0061542">
    <property type="term" value="F:3-demethylubiquinol 3-O-methyltransferase activity"/>
    <property type="evidence" value="ECO:0007669"/>
    <property type="project" value="UniProtKB-EC"/>
</dbReference>
<dbReference type="EC" id="2.1.1.64" evidence="2"/>
<dbReference type="EC" id="2.1.1.222" evidence="2"/>
<organism evidence="2 3">
    <name type="scientific">Haloechinothrix salitolerans</name>
    <dbReference type="NCBI Taxonomy" id="926830"/>
    <lineage>
        <taxon>Bacteria</taxon>
        <taxon>Bacillati</taxon>
        <taxon>Actinomycetota</taxon>
        <taxon>Actinomycetes</taxon>
        <taxon>Pseudonocardiales</taxon>
        <taxon>Pseudonocardiaceae</taxon>
        <taxon>Haloechinothrix</taxon>
    </lineage>
</organism>
<proteinExistence type="predicted"/>
<accession>A0ABW2C785</accession>